<accession>A0A6C0FA88</accession>
<dbReference type="AlphaFoldDB" id="A0A6C0FA88"/>
<name>A0A6C0FA88_9ZZZZ</name>
<protein>
    <submittedName>
        <fullName evidence="2">Uncharacterized protein</fullName>
    </submittedName>
</protein>
<evidence type="ECO:0000256" key="1">
    <source>
        <dbReference type="SAM" id="MobiDB-lite"/>
    </source>
</evidence>
<feature type="compositionally biased region" description="Basic and acidic residues" evidence="1">
    <location>
        <begin position="47"/>
        <end position="63"/>
    </location>
</feature>
<reference evidence="2" key="1">
    <citation type="journal article" date="2020" name="Nature">
        <title>Giant virus diversity and host interactions through global metagenomics.</title>
        <authorList>
            <person name="Schulz F."/>
            <person name="Roux S."/>
            <person name="Paez-Espino D."/>
            <person name="Jungbluth S."/>
            <person name="Walsh D.A."/>
            <person name="Denef V.J."/>
            <person name="McMahon K.D."/>
            <person name="Konstantinidis K.T."/>
            <person name="Eloe-Fadrosh E.A."/>
            <person name="Kyrpides N.C."/>
            <person name="Woyke T."/>
        </authorList>
    </citation>
    <scope>NUCLEOTIDE SEQUENCE</scope>
    <source>
        <strain evidence="2">GVMAG-S-ERX556106-38</strain>
    </source>
</reference>
<feature type="region of interest" description="Disordered" evidence="1">
    <location>
        <begin position="47"/>
        <end position="71"/>
    </location>
</feature>
<dbReference type="EMBL" id="MN738832">
    <property type="protein sequence ID" value="QHT38598.1"/>
    <property type="molecule type" value="Genomic_DNA"/>
</dbReference>
<organism evidence="2">
    <name type="scientific">viral metagenome</name>
    <dbReference type="NCBI Taxonomy" id="1070528"/>
    <lineage>
        <taxon>unclassified sequences</taxon>
        <taxon>metagenomes</taxon>
        <taxon>organismal metagenomes</taxon>
    </lineage>
</organism>
<sequence>MSDTTKYCHCIECKANPRLRKKTPKEEEILRTLRKTEEERLQEITQREHDFLMKEKMKKRDTNTKGPSWSR</sequence>
<evidence type="ECO:0000313" key="2">
    <source>
        <dbReference type="EMBL" id="QHT38598.1"/>
    </source>
</evidence>
<proteinExistence type="predicted"/>